<sequence length="311" mass="34964">MIVSASRRTDIPAFYAPWFYNRLKEGYVLVPNPFNPRTVSRVGLTPDTVDCIVFWTKNPAPMLDGLERLRDYRYYFQFTLNPYGRDMERNLPALEARLGTFRRLAERIGPERVIWRYDPVLLGGAYDIRFHTGAFAALAAGLKGYTEKCMIGFLDFYRHIRKVMDEAGAGAPSPEDTERLAAAFGDTAAKYGILLETCTSKVDLRRFGIRSGCCIDRELAERLTGYPLSARKDGGQRGVCNCAESIDIGMYGSCPHGCTYCYAVRGGAAAAAKRYGMHDIHSPMMLGYPRPEDTIRERTAESLRKIQGKLF</sequence>
<keyword evidence="2" id="KW-1185">Reference proteome</keyword>
<comment type="caution">
    <text evidence="1">The sequence shown here is derived from an EMBL/GenBank/DDBJ whole genome shotgun (WGS) entry which is preliminary data.</text>
</comment>
<dbReference type="InterPro" id="IPR014998">
    <property type="entry name" value="DUF1848"/>
</dbReference>
<evidence type="ECO:0000313" key="2">
    <source>
        <dbReference type="Proteomes" id="UP000030889"/>
    </source>
</evidence>
<accession>A0ABR4YIQ6</accession>
<proteinExistence type="predicted"/>
<dbReference type="Proteomes" id="UP000030889">
    <property type="component" value="Unassembled WGS sequence"/>
</dbReference>
<evidence type="ECO:0000313" key="1">
    <source>
        <dbReference type="EMBL" id="KHE42130.1"/>
    </source>
</evidence>
<gene>
    <name evidence="1" type="ORF">LG35_06150</name>
</gene>
<organism evidence="1 2">
    <name type="scientific">Alistipes inops</name>
    <dbReference type="NCBI Taxonomy" id="1501391"/>
    <lineage>
        <taxon>Bacteria</taxon>
        <taxon>Pseudomonadati</taxon>
        <taxon>Bacteroidota</taxon>
        <taxon>Bacteroidia</taxon>
        <taxon>Bacteroidales</taxon>
        <taxon>Rikenellaceae</taxon>
        <taxon>Alistipes</taxon>
    </lineage>
</organism>
<reference evidence="1 2" key="1">
    <citation type="submission" date="2014-09" db="EMBL/GenBank/DDBJ databases">
        <title>Alistipes sp. 627, sp. nov., a novel member of the family Rikenellaceae isolated from human faeces.</title>
        <authorList>
            <person name="Shkoporov A.N."/>
            <person name="Chaplin A.V."/>
            <person name="Motuzova O.V."/>
            <person name="Kafarskaia L.I."/>
            <person name="Khokhlova E.V."/>
            <person name="Efimov B.A."/>
        </authorList>
    </citation>
    <scope>NUCLEOTIDE SEQUENCE [LARGE SCALE GENOMIC DNA]</scope>
    <source>
        <strain evidence="1 2">627</strain>
    </source>
</reference>
<dbReference type="RefSeq" id="WP_035473230.1">
    <property type="nucleotide sequence ID" value="NZ_JRGF01000006.1"/>
</dbReference>
<protein>
    <recommendedName>
        <fullName evidence="3">DUF1848 domain-containing protein</fullName>
    </recommendedName>
</protein>
<dbReference type="Pfam" id="PF08902">
    <property type="entry name" value="DUF1848"/>
    <property type="match status" value="1"/>
</dbReference>
<name>A0ABR4YIQ6_9BACT</name>
<dbReference type="EMBL" id="JRGF01000006">
    <property type="protein sequence ID" value="KHE42130.1"/>
    <property type="molecule type" value="Genomic_DNA"/>
</dbReference>
<evidence type="ECO:0008006" key="3">
    <source>
        <dbReference type="Google" id="ProtNLM"/>
    </source>
</evidence>